<protein>
    <submittedName>
        <fullName evidence="1">Uncharacterized protein</fullName>
    </submittedName>
</protein>
<evidence type="ECO:0000313" key="2">
    <source>
        <dbReference type="Proteomes" id="UP001266305"/>
    </source>
</evidence>
<dbReference type="EMBL" id="JASSZA010000386">
    <property type="protein sequence ID" value="KAK2081221.1"/>
    <property type="molecule type" value="Genomic_DNA"/>
</dbReference>
<sequence>MLAYHSSVQVYLLLVKVGEEAAAFLKSSQDLFIGAVSLQVMIQITHQFLAHLTEATILQLSDLNYTRGWWAQCWQGLPDPRGAPSCPAPHPALTGHRRQPCAGAEAQHAALHLRADLLQQDGKDGAAICVHHLLALF</sequence>
<evidence type="ECO:0000313" key="1">
    <source>
        <dbReference type="EMBL" id="KAK2081221.1"/>
    </source>
</evidence>
<reference evidence="1 2" key="1">
    <citation type="submission" date="2023-05" db="EMBL/GenBank/DDBJ databases">
        <title>B98-5 Cell Line De Novo Hybrid Assembly: An Optical Mapping Approach.</title>
        <authorList>
            <person name="Kananen K."/>
            <person name="Auerbach J.A."/>
            <person name="Kautto E."/>
            <person name="Blachly J.S."/>
        </authorList>
    </citation>
    <scope>NUCLEOTIDE SEQUENCE [LARGE SCALE GENOMIC DNA]</scope>
    <source>
        <strain evidence="1">B95-8</strain>
        <tissue evidence="1">Cell line</tissue>
    </source>
</reference>
<name>A0ABQ9T908_SAGOE</name>
<dbReference type="Proteomes" id="UP001266305">
    <property type="component" value="Unassembled WGS sequence"/>
</dbReference>
<keyword evidence="2" id="KW-1185">Reference proteome</keyword>
<accession>A0ABQ9T908</accession>
<organism evidence="1 2">
    <name type="scientific">Saguinus oedipus</name>
    <name type="common">Cotton-top tamarin</name>
    <name type="synonym">Oedipomidas oedipus</name>
    <dbReference type="NCBI Taxonomy" id="9490"/>
    <lineage>
        <taxon>Eukaryota</taxon>
        <taxon>Metazoa</taxon>
        <taxon>Chordata</taxon>
        <taxon>Craniata</taxon>
        <taxon>Vertebrata</taxon>
        <taxon>Euteleostomi</taxon>
        <taxon>Mammalia</taxon>
        <taxon>Eutheria</taxon>
        <taxon>Euarchontoglires</taxon>
        <taxon>Primates</taxon>
        <taxon>Haplorrhini</taxon>
        <taxon>Platyrrhini</taxon>
        <taxon>Cebidae</taxon>
        <taxon>Callitrichinae</taxon>
        <taxon>Saguinus</taxon>
    </lineage>
</organism>
<proteinExistence type="predicted"/>
<gene>
    <name evidence="1" type="ORF">P7K49_040777</name>
</gene>
<comment type="caution">
    <text evidence="1">The sequence shown here is derived from an EMBL/GenBank/DDBJ whole genome shotgun (WGS) entry which is preliminary data.</text>
</comment>